<dbReference type="CDD" id="cd16416">
    <property type="entry name" value="HAD_BsYqeG-like"/>
    <property type="match status" value="1"/>
</dbReference>
<comment type="caution">
    <text evidence="1">The sequence shown here is derived from an EMBL/GenBank/DDBJ whole genome shotgun (WGS) entry which is preliminary data.</text>
</comment>
<accession>A0A1E5G0L2</accession>
<dbReference type="Proteomes" id="UP000094296">
    <property type="component" value="Unassembled WGS sequence"/>
</dbReference>
<evidence type="ECO:0000313" key="1">
    <source>
        <dbReference type="EMBL" id="OEF96371.1"/>
    </source>
</evidence>
<dbReference type="InterPro" id="IPR036412">
    <property type="entry name" value="HAD-like_sf"/>
</dbReference>
<name>A0A1E5G0L2_9FIRM</name>
<reference evidence="1 2" key="1">
    <citation type="submission" date="2016-09" db="EMBL/GenBank/DDBJ databases">
        <title>Draft genome sequence for the type strain of Desulfuribacillus alkaliarsenatis AHT28, an obligately anaerobic, sulfidogenic bacterium isolated from Russian soda lake sediments.</title>
        <authorList>
            <person name="Abin C.A."/>
            <person name="Hollibaugh J.T."/>
        </authorList>
    </citation>
    <scope>NUCLEOTIDE SEQUENCE [LARGE SCALE GENOMIC DNA]</scope>
    <source>
        <strain evidence="1 2">AHT28</strain>
    </source>
</reference>
<evidence type="ECO:0008006" key="3">
    <source>
        <dbReference type="Google" id="ProtNLM"/>
    </source>
</evidence>
<dbReference type="PANTHER" id="PTHR19288:SF25">
    <property type="entry name" value="PHOSPHATIDYLGLYCEROPHOSPHATASE GEP4, MITOCHONDRIAL"/>
    <property type="match status" value="1"/>
</dbReference>
<dbReference type="RefSeq" id="WP_069643877.1">
    <property type="nucleotide sequence ID" value="NZ_MIJE01000032.1"/>
</dbReference>
<protein>
    <recommendedName>
        <fullName evidence="3">HAD family hydrolase</fullName>
    </recommendedName>
</protein>
<dbReference type="GO" id="GO:0005737">
    <property type="term" value="C:cytoplasm"/>
    <property type="evidence" value="ECO:0007669"/>
    <property type="project" value="TreeGrafter"/>
</dbReference>
<dbReference type="Pfam" id="PF00702">
    <property type="entry name" value="Hydrolase"/>
    <property type="match status" value="1"/>
</dbReference>
<organism evidence="1 2">
    <name type="scientific">Desulfuribacillus alkaliarsenatis</name>
    <dbReference type="NCBI Taxonomy" id="766136"/>
    <lineage>
        <taxon>Bacteria</taxon>
        <taxon>Bacillati</taxon>
        <taxon>Bacillota</taxon>
        <taxon>Desulfuribacillia</taxon>
        <taxon>Desulfuribacillales</taxon>
        <taxon>Desulfuribacillaceae</taxon>
        <taxon>Desulfuribacillus</taxon>
    </lineage>
</organism>
<dbReference type="OrthoDB" id="9787572at2"/>
<dbReference type="STRING" id="766136.BHF68_08850"/>
<dbReference type="PANTHER" id="PTHR19288">
    <property type="entry name" value="4-NITROPHENYLPHOSPHATASE-RELATED"/>
    <property type="match status" value="1"/>
</dbReference>
<evidence type="ECO:0000313" key="2">
    <source>
        <dbReference type="Proteomes" id="UP000094296"/>
    </source>
</evidence>
<sequence>MKKFIPDLYVTNIHQIKPKDLKKRGIEGVLTDLDNTLVRWDEPATTQEVIQWFKELNDEGIKVVIISNNNEIRVKEFADPMNVSFIHKARKPLKKGFVTGLKMLQLPANKTAVIGDQVLTDVLGGNRMGMYTILVDPIGEKEFLMTKFNRRIEKRIVRHLFKKGLISWTR</sequence>
<dbReference type="EMBL" id="MIJE01000032">
    <property type="protein sequence ID" value="OEF96371.1"/>
    <property type="molecule type" value="Genomic_DNA"/>
</dbReference>
<dbReference type="InterPro" id="IPR023214">
    <property type="entry name" value="HAD_sf"/>
</dbReference>
<dbReference type="InterPro" id="IPR006549">
    <property type="entry name" value="HAD-SF_hydro_IIIA"/>
</dbReference>
<dbReference type="GO" id="GO:0008962">
    <property type="term" value="F:phosphatidylglycerophosphatase activity"/>
    <property type="evidence" value="ECO:0007669"/>
    <property type="project" value="InterPro"/>
</dbReference>
<gene>
    <name evidence="1" type="ORF">BHF68_08850</name>
</gene>
<dbReference type="SUPFAM" id="SSF56784">
    <property type="entry name" value="HAD-like"/>
    <property type="match status" value="1"/>
</dbReference>
<dbReference type="NCBIfam" id="TIGR01662">
    <property type="entry name" value="HAD-SF-IIIA"/>
    <property type="match status" value="1"/>
</dbReference>
<dbReference type="InterPro" id="IPR010021">
    <property type="entry name" value="PGPP1/Gep4"/>
</dbReference>
<dbReference type="NCBIfam" id="TIGR01668">
    <property type="entry name" value="YqeG_hyp_ppase"/>
    <property type="match status" value="1"/>
</dbReference>
<dbReference type="Gene3D" id="3.40.50.1000">
    <property type="entry name" value="HAD superfamily/HAD-like"/>
    <property type="match status" value="1"/>
</dbReference>
<proteinExistence type="predicted"/>
<dbReference type="AlphaFoldDB" id="A0A1E5G0L2"/>
<keyword evidence="2" id="KW-1185">Reference proteome</keyword>